<accession>A0ABS1M9R2</accession>
<keyword evidence="3" id="KW-1185">Reference proteome</keyword>
<evidence type="ECO:0000313" key="2">
    <source>
        <dbReference type="EMBL" id="MBL1076494.1"/>
    </source>
</evidence>
<gene>
    <name evidence="2" type="ORF">JK358_19015</name>
</gene>
<name>A0ABS1M9R2_9NOCA</name>
<organism evidence="2 3">
    <name type="scientific">Nocardia acididurans</name>
    <dbReference type="NCBI Taxonomy" id="2802282"/>
    <lineage>
        <taxon>Bacteria</taxon>
        <taxon>Bacillati</taxon>
        <taxon>Actinomycetota</taxon>
        <taxon>Actinomycetes</taxon>
        <taxon>Mycobacteriales</taxon>
        <taxon>Nocardiaceae</taxon>
        <taxon>Nocardia</taxon>
    </lineage>
</organism>
<evidence type="ECO:0000256" key="1">
    <source>
        <dbReference type="SAM" id="Coils"/>
    </source>
</evidence>
<keyword evidence="1" id="KW-0175">Coiled coil</keyword>
<protein>
    <submittedName>
        <fullName evidence="2">Uncharacterized protein</fullName>
    </submittedName>
</protein>
<feature type="coiled-coil region" evidence="1">
    <location>
        <begin position="139"/>
        <end position="180"/>
    </location>
</feature>
<evidence type="ECO:0000313" key="3">
    <source>
        <dbReference type="Proteomes" id="UP000602198"/>
    </source>
</evidence>
<comment type="caution">
    <text evidence="2">The sequence shown here is derived from an EMBL/GenBank/DDBJ whole genome shotgun (WGS) entry which is preliminary data.</text>
</comment>
<dbReference type="RefSeq" id="WP_201949078.1">
    <property type="nucleotide sequence ID" value="NZ_JAERRJ010000007.1"/>
</dbReference>
<sequence length="221" mass="24594">MHWDQMTDTTDDLRRRVTRMRCGVGQLGILESIIEASFGPWLGAIDADGRGAAELRMHLIGRFRLTAVVTSAGKFSLIQLNAPKKHGGERVISPKAAQRKGWEDGVEMPKQPQWLDYVMTWVEDASAVVDRRAILEHQLKGADRRLLSLNNTLEGLRANLREREQDRDALAAEVAAIRKELHAELEARAAKRGVTYIPPALDDSDPVVEPLPIDANSVFGE</sequence>
<reference evidence="2 3" key="1">
    <citation type="submission" date="2021-01" db="EMBL/GenBank/DDBJ databases">
        <title>WGS of actinomycetes isolated from Thailand.</title>
        <authorList>
            <person name="Thawai C."/>
        </authorList>
    </citation>
    <scope>NUCLEOTIDE SEQUENCE [LARGE SCALE GENOMIC DNA]</scope>
    <source>
        <strain evidence="2 3">LPG 2</strain>
    </source>
</reference>
<proteinExistence type="predicted"/>
<dbReference type="Proteomes" id="UP000602198">
    <property type="component" value="Unassembled WGS sequence"/>
</dbReference>
<dbReference type="EMBL" id="JAERRJ010000007">
    <property type="protein sequence ID" value="MBL1076494.1"/>
    <property type="molecule type" value="Genomic_DNA"/>
</dbReference>